<keyword evidence="1" id="KW-0614">Plasmid</keyword>
<gene>
    <name evidence="1" type="ORF">MUN86_30185</name>
</gene>
<reference evidence="1" key="1">
    <citation type="submission" date="2022-04" db="EMBL/GenBank/DDBJ databases">
        <title>Hymenobacter sp. isolated from the air.</title>
        <authorList>
            <person name="Won M."/>
            <person name="Lee C.-M."/>
            <person name="Woen H.-Y."/>
            <person name="Kwon S.-W."/>
        </authorList>
    </citation>
    <scope>NUCLEOTIDE SEQUENCE</scope>
    <source>
        <strain evidence="1">5420S-77</strain>
        <plasmid evidence="1">unnamed8</plasmid>
    </source>
</reference>
<dbReference type="SUPFAM" id="SSF55144">
    <property type="entry name" value="LigT-like"/>
    <property type="match status" value="1"/>
</dbReference>
<dbReference type="Proteomes" id="UP000830401">
    <property type="component" value="Plasmid unnamed8"/>
</dbReference>
<dbReference type="RefSeq" id="WP_245127700.1">
    <property type="nucleotide sequence ID" value="NZ_CP095069.1"/>
</dbReference>
<organism evidence="1 2">
    <name type="scientific">Hymenobacter volaticus</name>
    <dbReference type="NCBI Taxonomy" id="2932254"/>
    <lineage>
        <taxon>Bacteria</taxon>
        <taxon>Pseudomonadati</taxon>
        <taxon>Bacteroidota</taxon>
        <taxon>Cytophagia</taxon>
        <taxon>Cytophagales</taxon>
        <taxon>Hymenobacteraceae</taxon>
        <taxon>Hymenobacter</taxon>
    </lineage>
</organism>
<evidence type="ECO:0000313" key="1">
    <source>
        <dbReference type="EMBL" id="UOQ69851.1"/>
    </source>
</evidence>
<keyword evidence="2" id="KW-1185">Reference proteome</keyword>
<dbReference type="EMBL" id="CP095069">
    <property type="protein sequence ID" value="UOQ69851.1"/>
    <property type="molecule type" value="Genomic_DNA"/>
</dbReference>
<sequence>MNLQDYYDTMRLDAFRHLARGETQLDSQLHTLQDDRRGLTLRAKLPAPIATRVEQMLANFREIEPEQYYYPASDLHLTISSVISCYPGFTLETVEPAVYQQAVRASLQASEPFTVTYTGITASARAVILQGTPADEGLVQLREQVRSFFQQIGLSQSMDERYQLQTAHSTVIRFRSPLRDPARLIEKVAAYQHYLFGSFRVEALELVYNDWYHRAPNTLVLETYPLGSSERR</sequence>
<dbReference type="InterPro" id="IPR009097">
    <property type="entry name" value="Cyclic_Pdiesterase"/>
</dbReference>
<dbReference type="Gene3D" id="3.90.1140.10">
    <property type="entry name" value="Cyclic phosphodiesterase"/>
    <property type="match status" value="1"/>
</dbReference>
<protein>
    <submittedName>
        <fullName evidence="1">Mutarotase</fullName>
    </submittedName>
</protein>
<accession>A0ABY4GG90</accession>
<evidence type="ECO:0000313" key="2">
    <source>
        <dbReference type="Proteomes" id="UP000830401"/>
    </source>
</evidence>
<name>A0ABY4GG90_9BACT</name>
<geneLocation type="plasmid" evidence="1 2">
    <name>unnamed8</name>
</geneLocation>
<proteinExistence type="predicted"/>